<dbReference type="RefSeq" id="WP_107012466.1">
    <property type="nucleotide sequence ID" value="NZ_CP028136.1"/>
</dbReference>
<sequence length="476" mass="55109">MKKYISTLFIILIFGNLTAQDMRLRKGAVTDSLPLPGTANSNFALYLPTNYDATRKWPLLMVFDPQGRGQNTVNLFRTAAEEQGYILASPNLKLKDKPIDSILTTATSLMYNIFNSLAIDKDQVFSAGMAEGAQVASTIPLFYKNLAGVMAVGNSFVNPKYLDREHPYTFIGIAGRKDYMLYEMEAYMRFYDNIDFPTYIYYFDGKADEWPPTPVITNAVSGFTLQAIKNGKRPALPQFIDELYQNEMGIVEKLRRTREFYKAYGELDRMKKKYGEFGYEDEIKDKMKEIKRSKGFREQRRDFRKAVSAEKYQQDEYEYLLHSDVISNNFENIGWWAYQVDELKKLEKSPEEATSNMAYRLHDYLDFVTKQQFDRIMESDLSIETRIFISVLRTAIKKSDPEAYLKIIQLAGGDGDYETALLYLEDLLKTGYNNYEALYDIPGILDLQLSREYNNLIRKYLGKAKYSIPEPVEEID</sequence>
<gene>
    <name evidence="1" type="ORF">C7S20_10715</name>
</gene>
<dbReference type="InterPro" id="IPR029058">
    <property type="entry name" value="AB_hydrolase_fold"/>
</dbReference>
<protein>
    <recommendedName>
        <fullName evidence="3">Alpha/beta hydrolase</fullName>
    </recommendedName>
</protein>
<reference evidence="2" key="1">
    <citation type="submission" date="2018-03" db="EMBL/GenBank/DDBJ databases">
        <title>Gramella fulva sp. nov., isolated from a dry surface of tidal flat.</title>
        <authorList>
            <person name="Hwang S.H."/>
            <person name="Hwang W.M."/>
            <person name="Kang K."/>
            <person name="Ahn T.-Y."/>
        </authorList>
    </citation>
    <scope>NUCLEOTIDE SEQUENCE [LARGE SCALE GENOMIC DNA]</scope>
    <source>
        <strain evidence="2">SH35</strain>
    </source>
</reference>
<evidence type="ECO:0008006" key="3">
    <source>
        <dbReference type="Google" id="ProtNLM"/>
    </source>
</evidence>
<keyword evidence="2" id="KW-1185">Reference proteome</keyword>
<dbReference type="Proteomes" id="UP000241507">
    <property type="component" value="Chromosome"/>
</dbReference>
<dbReference type="KEGG" id="grs:C7S20_10715"/>
<dbReference type="AlphaFoldDB" id="A0A2R3Z602"/>
<dbReference type="Gene3D" id="3.40.50.1820">
    <property type="entry name" value="alpha/beta hydrolase"/>
    <property type="match status" value="1"/>
</dbReference>
<organism evidence="1 2">
    <name type="scientific">Christiangramia fulva</name>
    <dbReference type="NCBI Taxonomy" id="2126553"/>
    <lineage>
        <taxon>Bacteria</taxon>
        <taxon>Pseudomonadati</taxon>
        <taxon>Bacteroidota</taxon>
        <taxon>Flavobacteriia</taxon>
        <taxon>Flavobacteriales</taxon>
        <taxon>Flavobacteriaceae</taxon>
        <taxon>Christiangramia</taxon>
    </lineage>
</organism>
<evidence type="ECO:0000313" key="2">
    <source>
        <dbReference type="Proteomes" id="UP000241507"/>
    </source>
</evidence>
<accession>A0A2R3Z602</accession>
<proteinExistence type="predicted"/>
<dbReference type="SUPFAM" id="SSF53474">
    <property type="entry name" value="alpha/beta-Hydrolases"/>
    <property type="match status" value="1"/>
</dbReference>
<evidence type="ECO:0000313" key="1">
    <source>
        <dbReference type="EMBL" id="AVR45689.1"/>
    </source>
</evidence>
<dbReference type="EMBL" id="CP028136">
    <property type="protein sequence ID" value="AVR45689.1"/>
    <property type="molecule type" value="Genomic_DNA"/>
</dbReference>
<dbReference type="OrthoDB" id="1123157at2"/>
<name>A0A2R3Z602_9FLAO</name>